<proteinExistence type="inferred from homology"/>
<dbReference type="EMBL" id="CAADFF010000073">
    <property type="protein sequence ID" value="VFJ95671.1"/>
    <property type="molecule type" value="Genomic_DNA"/>
</dbReference>
<dbReference type="NCBIfam" id="NF009806">
    <property type="entry name" value="PRK13290.1"/>
    <property type="match status" value="1"/>
</dbReference>
<dbReference type="PANTHER" id="PTHR39289">
    <property type="match status" value="1"/>
</dbReference>
<evidence type="ECO:0000256" key="2">
    <source>
        <dbReference type="ARBA" id="ARBA00009637"/>
    </source>
</evidence>
<evidence type="ECO:0000256" key="5">
    <source>
        <dbReference type="ARBA" id="ARBA00023239"/>
    </source>
</evidence>
<sequence length="136" mass="15452">MIVRRLHEIMQTEREVMANNGNWISRRLLLHREKMGFSLHDTAILAGTETYIHYKNHVEAVYCVAGEGEIEDLETGEIHSISDGVLYALDNHERHYLRAKSNMRLICVFNPALIGTETHDSEGSYPSIQENTAAAD</sequence>
<comment type="function">
    <text evidence="8">Catalyzes the circularization of gamma-N-acetyl-alpha,gamma-diaminobutyric acid (ADABA) to ectoine (1,4,5,6-tetrahydro-2-methyl-4-pyrimidine carboxylic acid), which is an excellent osmoprotectant.</text>
</comment>
<dbReference type="EMBL" id="CAADFH010000030">
    <property type="protein sequence ID" value="VFJ93228.1"/>
    <property type="molecule type" value="Genomic_DNA"/>
</dbReference>
<evidence type="ECO:0000256" key="8">
    <source>
        <dbReference type="HAMAP-Rule" id="MF_01255"/>
    </source>
</evidence>
<dbReference type="InterPro" id="IPR010462">
    <property type="entry name" value="Ectoine_synth"/>
</dbReference>
<organism evidence="9">
    <name type="scientific">Candidatus Kentrum sp. LFY</name>
    <dbReference type="NCBI Taxonomy" id="2126342"/>
    <lineage>
        <taxon>Bacteria</taxon>
        <taxon>Pseudomonadati</taxon>
        <taxon>Pseudomonadota</taxon>
        <taxon>Gammaproteobacteria</taxon>
        <taxon>Candidatus Kentrum</taxon>
    </lineage>
</organism>
<name>A0A450UL22_9GAMM</name>
<comment type="pathway">
    <text evidence="1 8">Amine and polyamine biosynthesis; ectoine biosynthesis; L-ectoine from L-aspartate 4-semialdehyde: step 3/3.</text>
</comment>
<dbReference type="SUPFAM" id="SSF51182">
    <property type="entry name" value="RmlC-like cupins"/>
    <property type="match status" value="1"/>
</dbReference>
<dbReference type="InterPro" id="IPR014710">
    <property type="entry name" value="RmlC-like_jellyroll"/>
</dbReference>
<dbReference type="HAMAP" id="MF_01255">
    <property type="entry name" value="Ectoine_synth"/>
    <property type="match status" value="1"/>
</dbReference>
<accession>A0A450UL22</accession>
<protein>
    <recommendedName>
        <fullName evidence="4 8">L-ectoine synthase</fullName>
        <ecNumber evidence="3 8">4.2.1.108</ecNumber>
    </recommendedName>
    <alternativeName>
        <fullName evidence="6 8">N-acetyldiaminobutyrate dehydratase</fullName>
    </alternativeName>
</protein>
<dbReference type="GO" id="GO:0019491">
    <property type="term" value="P:ectoine biosynthetic process"/>
    <property type="evidence" value="ECO:0007669"/>
    <property type="project" value="UniProtKB-UniRule"/>
</dbReference>
<dbReference type="EC" id="4.2.1.108" evidence="3 8"/>
<evidence type="ECO:0000256" key="4">
    <source>
        <dbReference type="ARBA" id="ARBA00019707"/>
    </source>
</evidence>
<comment type="similarity">
    <text evidence="2 8">Belongs to the ectoine synthase family.</text>
</comment>
<evidence type="ECO:0000256" key="7">
    <source>
        <dbReference type="ARBA" id="ARBA00048714"/>
    </source>
</evidence>
<reference evidence="9" key="1">
    <citation type="submission" date="2019-02" db="EMBL/GenBank/DDBJ databases">
        <authorList>
            <person name="Gruber-Vodicka R. H."/>
            <person name="Seah K. B. B."/>
        </authorList>
    </citation>
    <scope>NUCLEOTIDE SEQUENCE</scope>
    <source>
        <strain evidence="9">BECK_M6</strain>
        <strain evidence="10">BECK_M7</strain>
    </source>
</reference>
<dbReference type="GO" id="GO:0033990">
    <property type="term" value="F:ectoine synthase activity"/>
    <property type="evidence" value="ECO:0007669"/>
    <property type="project" value="UniProtKB-EC"/>
</dbReference>
<evidence type="ECO:0000313" key="10">
    <source>
        <dbReference type="EMBL" id="VFJ95671.1"/>
    </source>
</evidence>
<evidence type="ECO:0000256" key="6">
    <source>
        <dbReference type="ARBA" id="ARBA00033271"/>
    </source>
</evidence>
<gene>
    <name evidence="8" type="primary">ectC</name>
    <name evidence="9" type="ORF">BECKLFY1418A_GA0070994_10307</name>
    <name evidence="10" type="ORF">BECKLFY1418B_GA0070995_10734</name>
</gene>
<dbReference type="CDD" id="cd06978">
    <property type="entry name" value="cupin_EctC"/>
    <property type="match status" value="1"/>
</dbReference>
<dbReference type="PANTHER" id="PTHR39289:SF1">
    <property type="entry name" value="L-ECTOINE SYNTHASE"/>
    <property type="match status" value="1"/>
</dbReference>
<keyword evidence="5 8" id="KW-0456">Lyase</keyword>
<dbReference type="Gene3D" id="2.60.120.10">
    <property type="entry name" value="Jelly Rolls"/>
    <property type="match status" value="1"/>
</dbReference>
<dbReference type="UniPathway" id="UPA00067">
    <property type="reaction ID" value="UER00123"/>
</dbReference>
<evidence type="ECO:0000256" key="1">
    <source>
        <dbReference type="ARBA" id="ARBA00005181"/>
    </source>
</evidence>
<evidence type="ECO:0000256" key="3">
    <source>
        <dbReference type="ARBA" id="ARBA00013192"/>
    </source>
</evidence>
<dbReference type="InterPro" id="IPR011051">
    <property type="entry name" value="RmlC_Cupin_sf"/>
</dbReference>
<dbReference type="Pfam" id="PF06339">
    <property type="entry name" value="Ectoine_synth"/>
    <property type="match status" value="1"/>
</dbReference>
<evidence type="ECO:0000313" key="9">
    <source>
        <dbReference type="EMBL" id="VFJ93228.1"/>
    </source>
</evidence>
<comment type="catalytic activity">
    <reaction evidence="7 8">
        <text>(2S)-4-acetamido-2-aminobutanoate = L-ectoine + H2O</text>
        <dbReference type="Rhea" id="RHEA:17281"/>
        <dbReference type="ChEBI" id="CHEBI:15377"/>
        <dbReference type="ChEBI" id="CHEBI:58515"/>
        <dbReference type="ChEBI" id="CHEBI:58929"/>
        <dbReference type="EC" id="4.2.1.108"/>
    </reaction>
</comment>
<dbReference type="AlphaFoldDB" id="A0A450UL22"/>